<dbReference type="AlphaFoldDB" id="A0A8J8TTS3"/>
<feature type="compositionally biased region" description="Basic and acidic residues" evidence="1">
    <location>
        <begin position="41"/>
        <end position="63"/>
    </location>
</feature>
<accession>A0A8J8TTS3</accession>
<dbReference type="Proteomes" id="UP000766904">
    <property type="component" value="Unassembled WGS sequence"/>
</dbReference>
<evidence type="ECO:0000256" key="1">
    <source>
        <dbReference type="SAM" id="MobiDB-lite"/>
    </source>
</evidence>
<organism evidence="2 3">
    <name type="scientific">Natronococcus pandeyae</name>
    <dbReference type="NCBI Taxonomy" id="2055836"/>
    <lineage>
        <taxon>Archaea</taxon>
        <taxon>Methanobacteriati</taxon>
        <taxon>Methanobacteriota</taxon>
        <taxon>Stenosarchaea group</taxon>
        <taxon>Halobacteria</taxon>
        <taxon>Halobacteriales</taxon>
        <taxon>Natrialbaceae</taxon>
        <taxon>Natronococcus</taxon>
    </lineage>
</organism>
<sequence>MKGLAISGSLVGTSTTAASAGDGRNGSEQGPQRKLYGSASRRTELTSENGAPRERYERKRAERERRLERQLGSEFDALTVGDEDNLSYVDHWEHEYDVDSDQTDATIAETDHTMTLLEAVDDSGNRVTDGDGRYVYVFEHYSKSEGQHRFWHGDPKTTHMDSHLDVRNTNVELSDRDPRTSETLDGEYVSIGVEGTAGPVGFGISGATYVDNGQIGPGDYSPGDAGEYSVRFVGCSERDVTDIIGYSVLRSSVLIPDLESGTGLRWSTEVEAQTTNTGPC</sequence>
<dbReference type="EMBL" id="PHNJ01000001">
    <property type="protein sequence ID" value="TYL40209.1"/>
    <property type="molecule type" value="Genomic_DNA"/>
</dbReference>
<reference evidence="2" key="1">
    <citation type="submission" date="2017-11" db="EMBL/GenBank/DDBJ databases">
        <authorList>
            <person name="Kajale S.C."/>
            <person name="Sharma A."/>
        </authorList>
    </citation>
    <scope>NUCLEOTIDE SEQUENCE</scope>
    <source>
        <strain evidence="2">LS1_42</strain>
    </source>
</reference>
<feature type="region of interest" description="Disordered" evidence="1">
    <location>
        <begin position="1"/>
        <end position="63"/>
    </location>
</feature>
<protein>
    <submittedName>
        <fullName evidence="2">Uncharacterized protein</fullName>
    </submittedName>
</protein>
<evidence type="ECO:0000313" key="3">
    <source>
        <dbReference type="Proteomes" id="UP000766904"/>
    </source>
</evidence>
<keyword evidence="3" id="KW-1185">Reference proteome</keyword>
<gene>
    <name evidence="2" type="ORF">CV102_01100</name>
</gene>
<proteinExistence type="predicted"/>
<evidence type="ECO:0000313" key="2">
    <source>
        <dbReference type="EMBL" id="TYL40209.1"/>
    </source>
</evidence>
<comment type="caution">
    <text evidence="2">The sequence shown here is derived from an EMBL/GenBank/DDBJ whole genome shotgun (WGS) entry which is preliminary data.</text>
</comment>
<name>A0A8J8TTS3_9EURY</name>